<comment type="caution">
    <text evidence="2">The sequence shown here is derived from an EMBL/GenBank/DDBJ whole genome shotgun (WGS) entry which is preliminary data.</text>
</comment>
<evidence type="ECO:0000256" key="1">
    <source>
        <dbReference type="SAM" id="MobiDB-lite"/>
    </source>
</evidence>
<keyword evidence="3" id="KW-1185">Reference proteome</keyword>
<evidence type="ECO:0000313" key="2">
    <source>
        <dbReference type="EMBL" id="KAK9728665.1"/>
    </source>
</evidence>
<dbReference type="AlphaFoldDB" id="A0AAW1L596"/>
<feature type="region of interest" description="Disordered" evidence="1">
    <location>
        <begin position="88"/>
        <end position="114"/>
    </location>
</feature>
<accession>A0AAW1L596</accession>
<evidence type="ECO:0000313" key="3">
    <source>
        <dbReference type="Proteomes" id="UP001458880"/>
    </source>
</evidence>
<reference evidence="2 3" key="1">
    <citation type="journal article" date="2024" name="BMC Genomics">
        <title>De novo assembly and annotation of Popillia japonica's genome with initial clues to its potential as an invasive pest.</title>
        <authorList>
            <person name="Cucini C."/>
            <person name="Boschi S."/>
            <person name="Funari R."/>
            <person name="Cardaioli E."/>
            <person name="Iannotti N."/>
            <person name="Marturano G."/>
            <person name="Paoli F."/>
            <person name="Bruttini M."/>
            <person name="Carapelli A."/>
            <person name="Frati F."/>
            <person name="Nardi F."/>
        </authorList>
    </citation>
    <scope>NUCLEOTIDE SEQUENCE [LARGE SCALE GENOMIC DNA]</scope>
    <source>
        <strain evidence="2">DMR45628</strain>
    </source>
</reference>
<feature type="compositionally biased region" description="Basic residues" evidence="1">
    <location>
        <begin position="90"/>
        <end position="100"/>
    </location>
</feature>
<proteinExistence type="predicted"/>
<gene>
    <name evidence="2" type="ORF">QE152_g17094</name>
</gene>
<dbReference type="EMBL" id="JASPKY010000168">
    <property type="protein sequence ID" value="KAK9728665.1"/>
    <property type="molecule type" value="Genomic_DNA"/>
</dbReference>
<sequence length="152" mass="16904">MTCLYFNRKSRHFKSHSVGKHPALHKDVNGNSAAAKKTPPVLKLFLTHSVGIMFVMSGDREIEYTLRMYTCGIWHTYAAPGTEPTLGIGHHLRHPTRKRGTAANVARSPSSEKLHRPGTCKLAYTTLRPPIFITYAALLGGLVLSYRHSCYG</sequence>
<dbReference type="Proteomes" id="UP001458880">
    <property type="component" value="Unassembled WGS sequence"/>
</dbReference>
<name>A0AAW1L596_POPJA</name>
<protein>
    <submittedName>
        <fullName evidence="2">Uncharacterized protein</fullName>
    </submittedName>
</protein>
<organism evidence="2 3">
    <name type="scientific">Popillia japonica</name>
    <name type="common">Japanese beetle</name>
    <dbReference type="NCBI Taxonomy" id="7064"/>
    <lineage>
        <taxon>Eukaryota</taxon>
        <taxon>Metazoa</taxon>
        <taxon>Ecdysozoa</taxon>
        <taxon>Arthropoda</taxon>
        <taxon>Hexapoda</taxon>
        <taxon>Insecta</taxon>
        <taxon>Pterygota</taxon>
        <taxon>Neoptera</taxon>
        <taxon>Endopterygota</taxon>
        <taxon>Coleoptera</taxon>
        <taxon>Polyphaga</taxon>
        <taxon>Scarabaeiformia</taxon>
        <taxon>Scarabaeidae</taxon>
        <taxon>Rutelinae</taxon>
        <taxon>Popillia</taxon>
    </lineage>
</organism>